<organism evidence="2 3">
    <name type="scientific">Bernardetia litoralis (strain ATCC 23117 / DSM 6794 / NBRC 15988 / NCIMB 1366 / Fx l1 / Sio-4)</name>
    <name type="common">Flexibacter litoralis</name>
    <dbReference type="NCBI Taxonomy" id="880071"/>
    <lineage>
        <taxon>Bacteria</taxon>
        <taxon>Pseudomonadati</taxon>
        <taxon>Bacteroidota</taxon>
        <taxon>Cytophagia</taxon>
        <taxon>Cytophagales</taxon>
        <taxon>Bernardetiaceae</taxon>
        <taxon>Bernardetia</taxon>
    </lineage>
</organism>
<proteinExistence type="predicted"/>
<feature type="signal peptide" evidence="1">
    <location>
        <begin position="1"/>
        <end position="21"/>
    </location>
</feature>
<dbReference type="SUPFAM" id="SSF50242">
    <property type="entry name" value="TIMP-like"/>
    <property type="match status" value="1"/>
</dbReference>
<dbReference type="eggNOG" id="ENOG5033CFS">
    <property type="taxonomic scope" value="Bacteria"/>
</dbReference>
<accession>I4AKS3</accession>
<dbReference type="OrthoDB" id="1260598at2"/>
<name>I4AKS3_BERLS</name>
<sequence precursor="true">MKNSILIIIVLFTAFSSKVYACDCKGEKLVKEEFELSKSVISGRVISREEVIVTDTTIEKNTENIRNGRLIVKYTFLISEKYKGKFSSDTIAIYTGIGERDCGVQFEIGENYIVYGIDGIYKDRVFTDKESSLWTINCLRTRKYNKKEIEQIKIESEK</sequence>
<evidence type="ECO:0000313" key="2">
    <source>
        <dbReference type="EMBL" id="AFM04558.1"/>
    </source>
</evidence>
<dbReference type="Proteomes" id="UP000006054">
    <property type="component" value="Chromosome"/>
</dbReference>
<keyword evidence="1" id="KW-0732">Signal</keyword>
<dbReference type="EMBL" id="CP003345">
    <property type="protein sequence ID" value="AFM04558.1"/>
    <property type="molecule type" value="Genomic_DNA"/>
</dbReference>
<dbReference type="STRING" id="880071.Fleli_2179"/>
<evidence type="ECO:0000256" key="1">
    <source>
        <dbReference type="SAM" id="SignalP"/>
    </source>
</evidence>
<protein>
    <recommendedName>
        <fullName evidence="4">Tissue inhibitor of metalloproteinase</fullName>
    </recommendedName>
</protein>
<evidence type="ECO:0000313" key="3">
    <source>
        <dbReference type="Proteomes" id="UP000006054"/>
    </source>
</evidence>
<keyword evidence="3" id="KW-1185">Reference proteome</keyword>
<evidence type="ECO:0008006" key="4">
    <source>
        <dbReference type="Google" id="ProtNLM"/>
    </source>
</evidence>
<dbReference type="HOGENOM" id="CLU_1666824_0_0_10"/>
<dbReference type="Gene3D" id="2.40.50.120">
    <property type="match status" value="1"/>
</dbReference>
<feature type="chain" id="PRO_5003685416" description="Tissue inhibitor of metalloproteinase" evidence="1">
    <location>
        <begin position="22"/>
        <end position="158"/>
    </location>
</feature>
<gene>
    <name evidence="2" type="ordered locus">Fleli_2179</name>
</gene>
<dbReference type="KEGG" id="fli:Fleli_2179"/>
<dbReference type="AlphaFoldDB" id="I4AKS3"/>
<reference evidence="3" key="1">
    <citation type="submission" date="2012-06" db="EMBL/GenBank/DDBJ databases">
        <title>The complete genome of Flexibacter litoralis DSM 6794.</title>
        <authorList>
            <person name="Lucas S."/>
            <person name="Copeland A."/>
            <person name="Lapidus A."/>
            <person name="Glavina del Rio T."/>
            <person name="Dalin E."/>
            <person name="Tice H."/>
            <person name="Bruce D."/>
            <person name="Goodwin L."/>
            <person name="Pitluck S."/>
            <person name="Peters L."/>
            <person name="Ovchinnikova G."/>
            <person name="Lu M."/>
            <person name="Kyrpides N."/>
            <person name="Mavromatis K."/>
            <person name="Ivanova N."/>
            <person name="Brettin T."/>
            <person name="Detter J.C."/>
            <person name="Han C."/>
            <person name="Larimer F."/>
            <person name="Land M."/>
            <person name="Hauser L."/>
            <person name="Markowitz V."/>
            <person name="Cheng J.-F."/>
            <person name="Hugenholtz P."/>
            <person name="Woyke T."/>
            <person name="Wu D."/>
            <person name="Spring S."/>
            <person name="Lang E."/>
            <person name="Kopitz M."/>
            <person name="Brambilla E."/>
            <person name="Klenk H.-P."/>
            <person name="Eisen J.A."/>
        </authorList>
    </citation>
    <scope>NUCLEOTIDE SEQUENCE [LARGE SCALE GENOMIC DNA]</scope>
    <source>
        <strain evidence="3">ATCC 23117 / DSM 6794 / NBRC 15988 / NCIMB 1366 / Sio-4</strain>
    </source>
</reference>
<dbReference type="InterPro" id="IPR008993">
    <property type="entry name" value="TIMP-like_OB-fold"/>
</dbReference>
<dbReference type="RefSeq" id="WP_014798005.1">
    <property type="nucleotide sequence ID" value="NC_018018.1"/>
</dbReference>